<dbReference type="AlphaFoldDB" id="A0A5C3R0N7"/>
<proteinExistence type="predicted"/>
<name>A0A5C3R0N7_9AGAR</name>
<sequence length="125" mass="14225">MLHSTVRRGFVFLADRPRQVTAHVNYHTPWLFQACIQHCPHISPTFCAYLPAAMRRASKPSRRTCNQVQFVQHASSRPPATGSLYAHVIRLFRRYDASPPGLLHTILISISSHAHKSHDFPTCKL</sequence>
<protein>
    <submittedName>
        <fullName evidence="1">Uncharacterized protein</fullName>
    </submittedName>
</protein>
<organism evidence="1 2">
    <name type="scientific">Pterulicium gracile</name>
    <dbReference type="NCBI Taxonomy" id="1884261"/>
    <lineage>
        <taxon>Eukaryota</taxon>
        <taxon>Fungi</taxon>
        <taxon>Dikarya</taxon>
        <taxon>Basidiomycota</taxon>
        <taxon>Agaricomycotina</taxon>
        <taxon>Agaricomycetes</taxon>
        <taxon>Agaricomycetidae</taxon>
        <taxon>Agaricales</taxon>
        <taxon>Pleurotineae</taxon>
        <taxon>Pterulaceae</taxon>
        <taxon>Pterulicium</taxon>
    </lineage>
</organism>
<reference evidence="1 2" key="1">
    <citation type="journal article" date="2019" name="Nat. Ecol. Evol.">
        <title>Megaphylogeny resolves global patterns of mushroom evolution.</title>
        <authorList>
            <person name="Varga T."/>
            <person name="Krizsan K."/>
            <person name="Foldi C."/>
            <person name="Dima B."/>
            <person name="Sanchez-Garcia M."/>
            <person name="Sanchez-Ramirez S."/>
            <person name="Szollosi G.J."/>
            <person name="Szarkandi J.G."/>
            <person name="Papp V."/>
            <person name="Albert L."/>
            <person name="Andreopoulos W."/>
            <person name="Angelini C."/>
            <person name="Antonin V."/>
            <person name="Barry K.W."/>
            <person name="Bougher N.L."/>
            <person name="Buchanan P."/>
            <person name="Buyck B."/>
            <person name="Bense V."/>
            <person name="Catcheside P."/>
            <person name="Chovatia M."/>
            <person name="Cooper J."/>
            <person name="Damon W."/>
            <person name="Desjardin D."/>
            <person name="Finy P."/>
            <person name="Geml J."/>
            <person name="Haridas S."/>
            <person name="Hughes K."/>
            <person name="Justo A."/>
            <person name="Karasinski D."/>
            <person name="Kautmanova I."/>
            <person name="Kiss B."/>
            <person name="Kocsube S."/>
            <person name="Kotiranta H."/>
            <person name="LaButti K.M."/>
            <person name="Lechner B.E."/>
            <person name="Liimatainen K."/>
            <person name="Lipzen A."/>
            <person name="Lukacs Z."/>
            <person name="Mihaltcheva S."/>
            <person name="Morgado L.N."/>
            <person name="Niskanen T."/>
            <person name="Noordeloos M.E."/>
            <person name="Ohm R.A."/>
            <person name="Ortiz-Santana B."/>
            <person name="Ovrebo C."/>
            <person name="Racz N."/>
            <person name="Riley R."/>
            <person name="Savchenko A."/>
            <person name="Shiryaev A."/>
            <person name="Soop K."/>
            <person name="Spirin V."/>
            <person name="Szebenyi C."/>
            <person name="Tomsovsky M."/>
            <person name="Tulloss R.E."/>
            <person name="Uehling J."/>
            <person name="Grigoriev I.V."/>
            <person name="Vagvolgyi C."/>
            <person name="Papp T."/>
            <person name="Martin F.M."/>
            <person name="Miettinen O."/>
            <person name="Hibbett D.S."/>
            <person name="Nagy L.G."/>
        </authorList>
    </citation>
    <scope>NUCLEOTIDE SEQUENCE [LARGE SCALE GENOMIC DNA]</scope>
    <source>
        <strain evidence="1 2">CBS 309.79</strain>
    </source>
</reference>
<keyword evidence="2" id="KW-1185">Reference proteome</keyword>
<dbReference type="EMBL" id="ML178814">
    <property type="protein sequence ID" value="TFL07765.1"/>
    <property type="molecule type" value="Genomic_DNA"/>
</dbReference>
<gene>
    <name evidence="1" type="ORF">BDV98DRAFT_36705</name>
</gene>
<accession>A0A5C3R0N7</accession>
<evidence type="ECO:0000313" key="1">
    <source>
        <dbReference type="EMBL" id="TFL07765.1"/>
    </source>
</evidence>
<dbReference type="PROSITE" id="PS51257">
    <property type="entry name" value="PROKAR_LIPOPROTEIN"/>
    <property type="match status" value="1"/>
</dbReference>
<dbReference type="Proteomes" id="UP000305067">
    <property type="component" value="Unassembled WGS sequence"/>
</dbReference>
<evidence type="ECO:0000313" key="2">
    <source>
        <dbReference type="Proteomes" id="UP000305067"/>
    </source>
</evidence>